<dbReference type="VEuPathDB" id="TriTrypDB:BSAL_05235"/>
<protein>
    <submittedName>
        <fullName evidence="3">Bem46-like serine peptidase, putative</fullName>
    </submittedName>
</protein>
<dbReference type="GO" id="GO:0016020">
    <property type="term" value="C:membrane"/>
    <property type="evidence" value="ECO:0007669"/>
    <property type="project" value="TreeGrafter"/>
</dbReference>
<dbReference type="AlphaFoldDB" id="A0A0S4J610"/>
<dbReference type="PANTHER" id="PTHR12277:SF81">
    <property type="entry name" value="PROTEIN ABHD13"/>
    <property type="match status" value="1"/>
</dbReference>
<dbReference type="PANTHER" id="PTHR12277">
    <property type="entry name" value="ALPHA/BETA HYDROLASE DOMAIN-CONTAINING PROTEIN"/>
    <property type="match status" value="1"/>
</dbReference>
<dbReference type="OMA" id="CAVMMVD"/>
<feature type="transmembrane region" description="Helical" evidence="1">
    <location>
        <begin position="6"/>
        <end position="26"/>
    </location>
</feature>
<keyword evidence="1" id="KW-0812">Transmembrane</keyword>
<dbReference type="EMBL" id="CYKH01000770">
    <property type="protein sequence ID" value="CUG36859.1"/>
    <property type="molecule type" value="Genomic_DNA"/>
</dbReference>
<dbReference type="Pfam" id="PF12146">
    <property type="entry name" value="Hydrolase_4"/>
    <property type="match status" value="1"/>
</dbReference>
<dbReference type="InterPro" id="IPR022742">
    <property type="entry name" value="Hydrolase_4"/>
</dbReference>
<dbReference type="GO" id="GO:0008474">
    <property type="term" value="F:palmitoyl-(protein) hydrolase activity"/>
    <property type="evidence" value="ECO:0007669"/>
    <property type="project" value="TreeGrafter"/>
</dbReference>
<dbReference type="OrthoDB" id="10249433at2759"/>
<keyword evidence="1" id="KW-1133">Transmembrane helix</keyword>
<feature type="domain" description="Serine aminopeptidase S33" evidence="2">
    <location>
        <begin position="90"/>
        <end position="214"/>
    </location>
</feature>
<accession>A0A0S4J610</accession>
<dbReference type="Proteomes" id="UP000051952">
    <property type="component" value="Unassembled WGS sequence"/>
</dbReference>
<evidence type="ECO:0000259" key="2">
    <source>
        <dbReference type="Pfam" id="PF12146"/>
    </source>
</evidence>
<evidence type="ECO:0000313" key="4">
    <source>
        <dbReference type="Proteomes" id="UP000051952"/>
    </source>
</evidence>
<evidence type="ECO:0000313" key="3">
    <source>
        <dbReference type="EMBL" id="CUG36859.1"/>
    </source>
</evidence>
<dbReference type="InterPro" id="IPR029058">
    <property type="entry name" value="AB_hydrolase_fold"/>
</dbReference>
<keyword evidence="1" id="KW-0472">Membrane</keyword>
<evidence type="ECO:0000256" key="1">
    <source>
        <dbReference type="SAM" id="Phobius"/>
    </source>
</evidence>
<gene>
    <name evidence="3" type="ORF">BSAL_05235</name>
</gene>
<keyword evidence="4" id="KW-1185">Reference proteome</keyword>
<dbReference type="Gene3D" id="3.40.50.1820">
    <property type="entry name" value="alpha/beta hydrolase"/>
    <property type="match status" value="1"/>
</dbReference>
<reference evidence="4" key="1">
    <citation type="submission" date="2015-09" db="EMBL/GenBank/DDBJ databases">
        <authorList>
            <consortium name="Pathogen Informatics"/>
        </authorList>
    </citation>
    <scope>NUCLEOTIDE SEQUENCE [LARGE SCALE GENOMIC DNA]</scope>
    <source>
        <strain evidence="4">Lake Konstanz</strain>
    </source>
</reference>
<organism evidence="3 4">
    <name type="scientific">Bodo saltans</name>
    <name type="common">Flagellated protozoan</name>
    <dbReference type="NCBI Taxonomy" id="75058"/>
    <lineage>
        <taxon>Eukaryota</taxon>
        <taxon>Discoba</taxon>
        <taxon>Euglenozoa</taxon>
        <taxon>Kinetoplastea</taxon>
        <taxon>Metakinetoplastina</taxon>
        <taxon>Eubodonida</taxon>
        <taxon>Bodonidae</taxon>
        <taxon>Bodo</taxon>
    </lineage>
</organism>
<dbReference type="SUPFAM" id="SSF53474">
    <property type="entry name" value="alpha/beta-Hydrolases"/>
    <property type="match status" value="1"/>
</dbReference>
<name>A0A0S4J610_BODSA</name>
<sequence>MEPLDILSTVATITLGVTAVIMFVAYKFKHLQDMMVYHPHSPEDSHTHCMQPQDVGLTRYEPITITTVDGIALKGFFMHPNDGGASTFTLIYFHGNAGNVGHRMPIARILIESLRCSVLMMDYRGFGLSDAVPPTEEGLKLDAQATIDFALKHGKAHKDRLFVLGTSLGGAVAIDVASRPAYANALCGVMVENSFTSISDMADVMFVPLLERLLPRGSAIVVPLLKHVVKPVVMFVGWWSIDRVGRVTTPILFLSGKKDEMIPPSQTKSLHAAAERSKKSDLVQLVEFPHGKHNDLFVAPGYAQSIEAFTREAMRKRQVQVV</sequence>
<proteinExistence type="predicted"/>